<dbReference type="AlphaFoldDB" id="A0A6J4PZX9"/>
<organism evidence="1">
    <name type="scientific">uncultured Rubrobacteraceae bacterium</name>
    <dbReference type="NCBI Taxonomy" id="349277"/>
    <lineage>
        <taxon>Bacteria</taxon>
        <taxon>Bacillati</taxon>
        <taxon>Actinomycetota</taxon>
        <taxon>Rubrobacteria</taxon>
        <taxon>Rubrobacterales</taxon>
        <taxon>Rubrobacteraceae</taxon>
        <taxon>environmental samples</taxon>
    </lineage>
</organism>
<name>A0A6J4PZX9_9ACTN</name>
<dbReference type="EMBL" id="CADCUW010000373">
    <property type="protein sequence ID" value="CAA9428995.1"/>
    <property type="molecule type" value="Genomic_DNA"/>
</dbReference>
<reference evidence="1" key="1">
    <citation type="submission" date="2020-02" db="EMBL/GenBank/DDBJ databases">
        <authorList>
            <person name="Meier V. D."/>
        </authorList>
    </citation>
    <scope>NUCLEOTIDE SEQUENCE</scope>
    <source>
        <strain evidence="1">AVDCRST_MAG01</strain>
    </source>
</reference>
<accession>A0A6J4PZX9</accession>
<evidence type="ECO:0000313" key="1">
    <source>
        <dbReference type="EMBL" id="CAA9428995.1"/>
    </source>
</evidence>
<proteinExistence type="predicted"/>
<protein>
    <submittedName>
        <fullName evidence="1">Uncharacterized protein</fullName>
    </submittedName>
</protein>
<sequence length="41" mass="4496">MNMCRDLSTRFGLHIYADPDEAMFGRMEPVGPPPGLSDPSS</sequence>
<gene>
    <name evidence="1" type="ORF">AVDCRST_MAG01-01-2788</name>
</gene>